<feature type="binding site" evidence="10">
    <location>
        <position position="783"/>
    </location>
    <ligand>
        <name>ATP</name>
        <dbReference type="ChEBI" id="CHEBI:30616"/>
        <label>2</label>
    </ligand>
</feature>
<feature type="binding site" evidence="10">
    <location>
        <position position="837"/>
    </location>
    <ligand>
        <name>ATP</name>
        <dbReference type="ChEBI" id="CHEBI:30616"/>
        <label>2</label>
    </ligand>
</feature>
<evidence type="ECO:0000313" key="14">
    <source>
        <dbReference type="Proteomes" id="UP001523262"/>
    </source>
</evidence>
<evidence type="ECO:0000256" key="6">
    <source>
        <dbReference type="ARBA" id="ARBA00022741"/>
    </source>
</evidence>
<feature type="domain" description="ATP-grasp" evidence="11">
    <location>
        <begin position="133"/>
        <end position="327"/>
    </location>
</feature>
<comment type="caution">
    <text evidence="10">Lacks conserved residue(s) required for the propagation of feature annotation.</text>
</comment>
<feature type="binding site" evidence="10">
    <location>
        <position position="284"/>
    </location>
    <ligand>
        <name>Mg(2+)</name>
        <dbReference type="ChEBI" id="CHEBI:18420"/>
        <label>1</label>
    </ligand>
</feature>
<feature type="binding site" evidence="10">
    <location>
        <position position="298"/>
    </location>
    <ligand>
        <name>Mn(2+)</name>
        <dbReference type="ChEBI" id="CHEBI:29035"/>
        <label>2</label>
    </ligand>
</feature>
<feature type="binding site" evidence="10">
    <location>
        <position position="825"/>
    </location>
    <ligand>
        <name>Mg(2+)</name>
        <dbReference type="ChEBI" id="CHEBI:18420"/>
        <label>3</label>
    </ligand>
</feature>
<feature type="region of interest" description="Allosteric domain" evidence="10">
    <location>
        <begin position="935"/>
        <end position="1077"/>
    </location>
</feature>
<dbReference type="Pfam" id="PF25596">
    <property type="entry name" value="CPSase_L_D1"/>
    <property type="match status" value="2"/>
</dbReference>
<dbReference type="Proteomes" id="UP001523262">
    <property type="component" value="Unassembled WGS sequence"/>
</dbReference>
<dbReference type="InterPro" id="IPR006275">
    <property type="entry name" value="CPSase_lsu"/>
</dbReference>
<feature type="binding site" evidence="10">
    <location>
        <position position="284"/>
    </location>
    <ligand>
        <name>Mn(2+)</name>
        <dbReference type="ChEBI" id="CHEBI:29035"/>
        <label>1</label>
    </ligand>
</feature>
<dbReference type="InterPro" id="IPR016185">
    <property type="entry name" value="PreATP-grasp_dom_sf"/>
</dbReference>
<feature type="binding site" evidence="10">
    <location>
        <position position="242"/>
    </location>
    <ligand>
        <name>ATP</name>
        <dbReference type="ChEBI" id="CHEBI:30616"/>
        <label>1</label>
    </ligand>
</feature>
<evidence type="ECO:0000259" key="12">
    <source>
        <dbReference type="PROSITE" id="PS51855"/>
    </source>
</evidence>
<feature type="binding site" evidence="10">
    <location>
        <position position="241"/>
    </location>
    <ligand>
        <name>ATP</name>
        <dbReference type="ChEBI" id="CHEBI:30616"/>
        <label>1</label>
    </ligand>
</feature>
<comment type="domain">
    <text evidence="10">The large subunit is composed of 2 ATP-grasp domains that are involved in binding the 2 ATP molecules needed for carbamoyl phosphate synthesis. The N-terminal ATP-grasp domain (referred to as the carboxyphosphate synthetic component) catalyzes the ATP-dependent phosphorylation of hydrogencarbonate to carboxyphosphate and the subsequent nucleophilic attack by ammonia to form a carbamate intermediate. The C-terminal ATP-grasp domain (referred to as the carbamoyl phosphate synthetic component) then catalyzes the phosphorylation of carbamate with the second ATP to form the end product carbamoyl phosphate. The reactive and unstable enzyme intermediates are sequentially channeled from one active site to the next through the interior of the protein over a distance of at least 96 A.</text>
</comment>
<feature type="binding site" evidence="10">
    <location>
        <position position="753"/>
    </location>
    <ligand>
        <name>ATP</name>
        <dbReference type="ChEBI" id="CHEBI:30616"/>
        <label>2</label>
    </ligand>
</feature>
<dbReference type="SMART" id="SM00851">
    <property type="entry name" value="MGS"/>
    <property type="match status" value="1"/>
</dbReference>
<dbReference type="SMART" id="SM01096">
    <property type="entry name" value="CPSase_L_D3"/>
    <property type="match status" value="1"/>
</dbReference>
<dbReference type="PANTHER" id="PTHR11405">
    <property type="entry name" value="CARBAMOYLTRANSFERASE FAMILY MEMBER"/>
    <property type="match status" value="1"/>
</dbReference>
<keyword evidence="4 10" id="KW-0028">Amino-acid biosynthesis</keyword>
<feature type="region of interest" description="Carboxyphosphate synthetic domain" evidence="10">
    <location>
        <begin position="1"/>
        <end position="401"/>
    </location>
</feature>
<dbReference type="PROSITE" id="PS51855">
    <property type="entry name" value="MGS"/>
    <property type="match status" value="1"/>
</dbReference>
<name>A0ABT0WC41_9BACI</name>
<proteinExistence type="inferred from homology"/>
<feature type="binding site" evidence="10">
    <location>
        <position position="839"/>
    </location>
    <ligand>
        <name>Mg(2+)</name>
        <dbReference type="ChEBI" id="CHEBI:18420"/>
        <label>4</label>
    </ligand>
</feature>
<dbReference type="InterPro" id="IPR011607">
    <property type="entry name" value="MGS-like_dom"/>
</dbReference>
<feature type="binding site" evidence="10">
    <location>
        <position position="210"/>
    </location>
    <ligand>
        <name>ATP</name>
        <dbReference type="ChEBI" id="CHEBI:30616"/>
        <label>1</label>
    </ligand>
</feature>
<evidence type="ECO:0000256" key="9">
    <source>
        <dbReference type="ARBA" id="ARBA00047359"/>
    </source>
</evidence>
<evidence type="ECO:0000259" key="11">
    <source>
        <dbReference type="PROSITE" id="PS50975"/>
    </source>
</evidence>
<keyword evidence="3 10" id="KW-0436">Ligase</keyword>
<feature type="binding site" evidence="10">
    <location>
        <position position="129"/>
    </location>
    <ligand>
        <name>ATP</name>
        <dbReference type="ChEBI" id="CHEBI:30616"/>
        <label>1</label>
    </ligand>
</feature>
<dbReference type="InterPro" id="IPR005480">
    <property type="entry name" value="CPSase_lsu_oligo"/>
</dbReference>
<evidence type="ECO:0000313" key="13">
    <source>
        <dbReference type="EMBL" id="MCM2533881.1"/>
    </source>
</evidence>
<evidence type="ECO:0000256" key="5">
    <source>
        <dbReference type="ARBA" id="ARBA00022737"/>
    </source>
</evidence>
<dbReference type="Gene3D" id="3.40.50.1380">
    <property type="entry name" value="Methylglyoxal synthase-like domain"/>
    <property type="match status" value="1"/>
</dbReference>
<dbReference type="PROSITE" id="PS50975">
    <property type="entry name" value="ATP_GRASP"/>
    <property type="match status" value="2"/>
</dbReference>
<evidence type="ECO:0000256" key="2">
    <source>
        <dbReference type="ARBA" id="ARBA00022571"/>
    </source>
</evidence>
<dbReference type="EC" id="6.3.4.16" evidence="10"/>
<dbReference type="InterPro" id="IPR005483">
    <property type="entry name" value="CPSase_dom"/>
</dbReference>
<feature type="binding site" evidence="10">
    <location>
        <position position="298"/>
    </location>
    <ligand>
        <name>Mn(2+)</name>
        <dbReference type="ChEBI" id="CHEBI:29035"/>
        <label>1</label>
    </ligand>
</feature>
<feature type="binding site" evidence="10">
    <location>
        <position position="751"/>
    </location>
    <ligand>
        <name>ATP</name>
        <dbReference type="ChEBI" id="CHEBI:30616"/>
        <label>2</label>
    </ligand>
</feature>
<comment type="subunit">
    <text evidence="10">Composed of two chains; the small (or glutamine) chain promotes the hydrolysis of glutamine to ammonia, which is used by the large (or ammonia) chain to synthesize carbamoyl phosphate. Tetramer of heterodimers (alpha,beta)4.</text>
</comment>
<feature type="binding site" evidence="10">
    <location>
        <position position="169"/>
    </location>
    <ligand>
        <name>ATP</name>
        <dbReference type="ChEBI" id="CHEBI:30616"/>
        <label>1</label>
    </ligand>
</feature>
<dbReference type="PROSITE" id="PS00866">
    <property type="entry name" value="CPSASE_1"/>
    <property type="match status" value="1"/>
</dbReference>
<organism evidence="13 14">
    <name type="scientific">Neobacillus pocheonensis</name>
    <dbReference type="NCBI Taxonomy" id="363869"/>
    <lineage>
        <taxon>Bacteria</taxon>
        <taxon>Bacillati</taxon>
        <taxon>Bacillota</taxon>
        <taxon>Bacilli</taxon>
        <taxon>Bacillales</taxon>
        <taxon>Bacillaceae</taxon>
        <taxon>Neobacillus</taxon>
    </lineage>
</organism>
<dbReference type="EC" id="6.3.5.5" evidence="10"/>
<reference evidence="13 14" key="1">
    <citation type="submission" date="2022-06" db="EMBL/GenBank/DDBJ databases">
        <authorList>
            <person name="Jeon C.O."/>
        </authorList>
    </citation>
    <scope>NUCLEOTIDE SEQUENCE [LARGE SCALE GENOMIC DNA]</scope>
    <source>
        <strain evidence="13 14">KCTC 13943</strain>
    </source>
</reference>
<dbReference type="PROSITE" id="PS00867">
    <property type="entry name" value="CPSASE_2"/>
    <property type="match status" value="2"/>
</dbReference>
<dbReference type="InterPro" id="IPR013815">
    <property type="entry name" value="ATP_grasp_subdomain_1"/>
</dbReference>
<feature type="domain" description="MGS-like" evidence="12">
    <location>
        <begin position="930"/>
        <end position="1077"/>
    </location>
</feature>
<feature type="binding site" evidence="10">
    <location>
        <position position="710"/>
    </location>
    <ligand>
        <name>ATP</name>
        <dbReference type="ChEBI" id="CHEBI:30616"/>
        <label>2</label>
    </ligand>
</feature>
<feature type="binding site" evidence="10">
    <location>
        <position position="298"/>
    </location>
    <ligand>
        <name>ATP</name>
        <dbReference type="ChEBI" id="CHEBI:30616"/>
        <label>1</label>
    </ligand>
</feature>
<feature type="binding site" evidence="10">
    <location>
        <position position="837"/>
    </location>
    <ligand>
        <name>Mg(2+)</name>
        <dbReference type="ChEBI" id="CHEBI:18420"/>
        <label>4</label>
    </ligand>
</feature>
<comment type="function">
    <text evidence="10">Large subunit of the glutamine-dependent carbamoyl phosphate synthetase (CPSase). CPSase catalyzes the formation of carbamoyl phosphate from the ammonia moiety of glutamine, carbonate, and phosphate donated by ATP, constituting the first step of 2 biosynthetic pathways, one leading to arginine and/or urea and the other to pyrimidine nucleotides. The large subunit (synthetase) binds the substrates ammonia (free or transferred from glutamine from the small subunit), hydrogencarbonate and ATP and carries out an ATP-coupled ligase reaction, activating hydrogencarbonate by forming carboxy phosphate which reacts with ammonia to form carbamoyl phosphate.</text>
</comment>
<comment type="pathway">
    <text evidence="10">Pyrimidine metabolism; UMP biosynthesis via de novo pathway; (S)-dihydroorotate from bicarbonate: step 1/3.</text>
</comment>
<dbReference type="SUPFAM" id="SSF56059">
    <property type="entry name" value="Glutathione synthetase ATP-binding domain-like"/>
    <property type="match status" value="2"/>
</dbReference>
<dbReference type="PANTHER" id="PTHR11405:SF53">
    <property type="entry name" value="CARBAMOYL-PHOSPHATE SYNTHASE [AMMONIA], MITOCHONDRIAL"/>
    <property type="match status" value="1"/>
</dbReference>
<feature type="binding site" evidence="10">
    <location>
        <position position="839"/>
    </location>
    <ligand>
        <name>Mn(2+)</name>
        <dbReference type="ChEBI" id="CHEBI:29035"/>
        <label>4</label>
    </ligand>
</feature>
<feature type="binding site" evidence="10">
    <location>
        <position position="837"/>
    </location>
    <ligand>
        <name>Mn(2+)</name>
        <dbReference type="ChEBI" id="CHEBI:29035"/>
        <label>3</label>
    </ligand>
</feature>
<comment type="catalytic activity">
    <reaction evidence="9 10">
        <text>hydrogencarbonate + NH4(+) + 2 ATP = carbamoyl phosphate + 2 ADP + phosphate + 2 H(+)</text>
        <dbReference type="Rhea" id="RHEA:18029"/>
        <dbReference type="ChEBI" id="CHEBI:15378"/>
        <dbReference type="ChEBI" id="CHEBI:17544"/>
        <dbReference type="ChEBI" id="CHEBI:28938"/>
        <dbReference type="ChEBI" id="CHEBI:30616"/>
        <dbReference type="ChEBI" id="CHEBI:43474"/>
        <dbReference type="ChEBI" id="CHEBI:58228"/>
        <dbReference type="ChEBI" id="CHEBI:456216"/>
        <dbReference type="EC" id="6.3.4.16"/>
    </reaction>
</comment>
<dbReference type="Pfam" id="PF02786">
    <property type="entry name" value="CPSase_L_D2"/>
    <property type="match status" value="2"/>
</dbReference>
<dbReference type="InterPro" id="IPR036914">
    <property type="entry name" value="MGS-like_dom_sf"/>
</dbReference>
<feature type="binding site" evidence="10">
    <location>
        <position position="300"/>
    </location>
    <ligand>
        <name>Mn(2+)</name>
        <dbReference type="ChEBI" id="CHEBI:29035"/>
        <label>2</label>
    </ligand>
</feature>
<keyword evidence="7 10" id="KW-0067">ATP-binding</keyword>
<feature type="binding site" evidence="10">
    <location>
        <position position="785"/>
    </location>
    <ligand>
        <name>ATP</name>
        <dbReference type="ChEBI" id="CHEBI:30616"/>
        <label>2</label>
    </ligand>
</feature>
<feature type="binding site" evidence="10">
    <location>
        <position position="176"/>
    </location>
    <ligand>
        <name>ATP</name>
        <dbReference type="ChEBI" id="CHEBI:30616"/>
        <label>1</label>
    </ligand>
</feature>
<feature type="binding site" evidence="10">
    <location>
        <position position="837"/>
    </location>
    <ligand>
        <name>Mn(2+)</name>
        <dbReference type="ChEBI" id="CHEBI:29035"/>
        <label>4</label>
    </ligand>
</feature>
<feature type="binding site" evidence="10">
    <location>
        <position position="300"/>
    </location>
    <ligand>
        <name>Mg(2+)</name>
        <dbReference type="ChEBI" id="CHEBI:18420"/>
        <label>2</label>
    </ligand>
</feature>
<keyword evidence="14" id="KW-1185">Reference proteome</keyword>
<dbReference type="Gene3D" id="3.30.1490.20">
    <property type="entry name" value="ATP-grasp fold, A domain"/>
    <property type="match status" value="1"/>
</dbReference>
<comment type="cofactor">
    <cofactor evidence="10">
        <name>Mg(2+)</name>
        <dbReference type="ChEBI" id="CHEBI:18420"/>
    </cofactor>
    <cofactor evidence="10">
        <name>Mn(2+)</name>
        <dbReference type="ChEBI" id="CHEBI:29035"/>
    </cofactor>
    <text evidence="10">Binds 4 Mg(2+) or Mn(2+) ions per subunit.</text>
</comment>
<protein>
    <recommendedName>
        <fullName evidence="10">Carbamoyl phosphate synthase large chain</fullName>
        <ecNumber evidence="10">6.3.4.16</ecNumber>
        <ecNumber evidence="10">6.3.5.5</ecNumber>
    </recommendedName>
    <alternativeName>
        <fullName evidence="10">Carbamoyl phosphate synthetase ammonia chain</fullName>
    </alternativeName>
</protein>
<evidence type="ECO:0000256" key="8">
    <source>
        <dbReference type="ARBA" id="ARBA00022975"/>
    </source>
</evidence>
<dbReference type="InterPro" id="IPR036897">
    <property type="entry name" value="CarbamoylP_synth_lsu_oligo_sf"/>
</dbReference>
<dbReference type="Gene3D" id="3.30.470.20">
    <property type="entry name" value="ATP-grasp fold, B domain"/>
    <property type="match status" value="2"/>
</dbReference>
<dbReference type="HAMAP" id="MF_01210_B">
    <property type="entry name" value="CPSase_L_chain_B"/>
    <property type="match status" value="1"/>
</dbReference>
<feature type="binding site" evidence="10">
    <location>
        <position position="243"/>
    </location>
    <ligand>
        <name>ATP</name>
        <dbReference type="ChEBI" id="CHEBI:30616"/>
        <label>1</label>
    </ligand>
</feature>
<feature type="binding site" evidence="10">
    <location>
        <position position="825"/>
    </location>
    <ligand>
        <name>Mn(2+)</name>
        <dbReference type="ChEBI" id="CHEBI:29035"/>
        <label>3</label>
    </ligand>
</feature>
<feature type="binding site" evidence="10">
    <location>
        <position position="175"/>
    </location>
    <ligand>
        <name>ATP</name>
        <dbReference type="ChEBI" id="CHEBI:30616"/>
        <label>1</label>
    </ligand>
</feature>
<dbReference type="InterPro" id="IPR005479">
    <property type="entry name" value="CPAse_ATP-bd"/>
</dbReference>
<dbReference type="Pfam" id="PF02142">
    <property type="entry name" value="MGS"/>
    <property type="match status" value="1"/>
</dbReference>
<dbReference type="PRINTS" id="PR00098">
    <property type="entry name" value="CPSASE"/>
</dbReference>
<comment type="similarity">
    <text evidence="1 10">Belongs to the CarB family.</text>
</comment>
<dbReference type="Gene3D" id="1.10.1030.10">
    <property type="entry name" value="Carbamoyl-phosphate synthetase, large subunit oligomerisation domain"/>
    <property type="match status" value="1"/>
</dbReference>
<keyword evidence="2 10" id="KW-0055">Arginine biosynthesis</keyword>
<dbReference type="SUPFAM" id="SSF52335">
    <property type="entry name" value="Methylglyoxal synthase-like"/>
    <property type="match status" value="1"/>
</dbReference>
<feature type="binding site" evidence="10">
    <location>
        <position position="757"/>
    </location>
    <ligand>
        <name>ATP</name>
        <dbReference type="ChEBI" id="CHEBI:30616"/>
        <label>2</label>
    </ligand>
</feature>
<evidence type="ECO:0000256" key="10">
    <source>
        <dbReference type="HAMAP-Rule" id="MF_01210"/>
    </source>
</evidence>
<feature type="binding site" evidence="10">
    <location>
        <position position="825"/>
    </location>
    <ligand>
        <name>ATP</name>
        <dbReference type="ChEBI" id="CHEBI:30616"/>
        <label>2</label>
    </ligand>
</feature>
<evidence type="ECO:0000256" key="4">
    <source>
        <dbReference type="ARBA" id="ARBA00022605"/>
    </source>
</evidence>
<accession>A0ABT0WC41</accession>
<dbReference type="NCBIfam" id="NF009455">
    <property type="entry name" value="PRK12815.1"/>
    <property type="match status" value="1"/>
</dbReference>
<feature type="binding site" evidence="10">
    <location>
        <position position="298"/>
    </location>
    <ligand>
        <name>Mg(2+)</name>
        <dbReference type="ChEBI" id="CHEBI:18420"/>
        <label>2</label>
    </ligand>
</feature>
<evidence type="ECO:0000256" key="3">
    <source>
        <dbReference type="ARBA" id="ARBA00022598"/>
    </source>
</evidence>
<comment type="pathway">
    <text evidence="10">Amino-acid biosynthesis; L-arginine biosynthesis; carbamoyl phosphate from bicarbonate: step 1/1.</text>
</comment>
<evidence type="ECO:0000256" key="7">
    <source>
        <dbReference type="ARBA" id="ARBA00022840"/>
    </source>
</evidence>
<feature type="binding site" evidence="10">
    <location>
        <position position="782"/>
    </location>
    <ligand>
        <name>ATP</name>
        <dbReference type="ChEBI" id="CHEBI:30616"/>
        <label>2</label>
    </ligand>
</feature>
<dbReference type="Gene3D" id="3.40.50.20">
    <property type="match status" value="2"/>
</dbReference>
<feature type="binding site" evidence="10">
    <location>
        <position position="215"/>
    </location>
    <ligand>
        <name>ATP</name>
        <dbReference type="ChEBI" id="CHEBI:30616"/>
        <label>1</label>
    </ligand>
</feature>
<comment type="catalytic activity">
    <reaction evidence="10">
        <text>hydrogencarbonate + L-glutamine + 2 ATP + H2O = carbamoyl phosphate + L-glutamate + 2 ADP + phosphate + 2 H(+)</text>
        <dbReference type="Rhea" id="RHEA:18633"/>
        <dbReference type="ChEBI" id="CHEBI:15377"/>
        <dbReference type="ChEBI" id="CHEBI:15378"/>
        <dbReference type="ChEBI" id="CHEBI:17544"/>
        <dbReference type="ChEBI" id="CHEBI:29985"/>
        <dbReference type="ChEBI" id="CHEBI:30616"/>
        <dbReference type="ChEBI" id="CHEBI:43474"/>
        <dbReference type="ChEBI" id="CHEBI:58228"/>
        <dbReference type="ChEBI" id="CHEBI:58359"/>
        <dbReference type="ChEBI" id="CHEBI:456216"/>
        <dbReference type="EC" id="6.3.5.5"/>
    </reaction>
</comment>
<keyword evidence="6 10" id="KW-0547">Nucleotide-binding</keyword>
<dbReference type="GO" id="GO:0004088">
    <property type="term" value="F:carbamoyl-phosphate synthase (glutamine-hydrolyzing) activity"/>
    <property type="evidence" value="ECO:0007669"/>
    <property type="project" value="UniProtKB-EC"/>
</dbReference>
<dbReference type="SUPFAM" id="SSF52440">
    <property type="entry name" value="PreATP-grasp domain"/>
    <property type="match status" value="2"/>
</dbReference>
<sequence>MPLNKKLKKVLVIGSGPIVIGQAAEFDYAGTQACIAIKEEGIEVVLINNNPATIMTDETVADKVYIEPLTVETIEEIIKKENPNGIIGTLGGQTGLNLTVQLYEQQILQKYNVELLGTSVESIKNGEDRERFRNLMIQIGEPIPESMIIHSFEDGVRFVKEIGYPVIIRPAYTLGGDGGGFAYNDEELEIILKKGLAASPIHQVLVERSIKGWKEIEYEVMRDANDTCIIVCNMENMDPVGVHTGDSIVVAPSQTLTDVQYQMLRDSSIKVIRELGIIGGCNIQFALNPVSNQYCIIEVNPRVSRSSALASKATGYPIARMAAKCSIGYHLDEIVNPITGNTFASFEPAIDYIVVKLPRFPFDKFPEADRTLGTQMKATGEVMAIDRTFEGALNKAIRSMEMNIYGLCTEANKSLSTETLFELLEKANDQRLFVIAEAFRRGVSFDKIQQLTQIDPWFLHKISSIVDLEKELSAYSWNDVPVSLLKEAKRKNISDKLLTQLFAIPEKQIRNKWKELDWKPGYKMVDTCSAEFDAVTPYYYSTWHGYDEVEITNKKKVLVIGSGPIRIGQGIEFDYCSVHAARALKKLGYEAVVINNNPETVSTDYSVADRLYFEPLAAEDVLHVIEKENIEGVLIQFGGQTAINLAHALEEEGVKILGTTVENVDHLEDRKEFYQLLEKLNIPHIDGETVSHSEELVEAASKLGYPVLVRPSYVIGGQSMFTIFNEEELKGYTKKLEDNSQDTMWPLLVDRFLPGLECEIDVICDGHKIVVPGIFEHIEKAGVHSGDSISIFPPISLSTALKETLIDYASRIALSAPIIGMMNIQFVIYEEQVYVLEVNPRSSRTVPIMSKVTGIPMIEWATRVQLGEKIEDLCSEQGLLTEPNYFSVKAPVFSSSKLKGVDHVLGPEMKSTGEVLGLGVTFQEALNKAIPLKSLDGENYIFCSISDREKPGSLPIIEHLVEKQVKIAATEGTALFLQENGISIEKVVKDDQEVNDLFRNQKMSAVINIPNQGRNKLKFGFHIREQATRYNVPVFTHLDTVEAIMSLQTQSVSNSVVRTVSEYYKMEESVLVHAKNN</sequence>
<keyword evidence="8 10" id="KW-0665">Pyrimidine biosynthesis</keyword>
<feature type="binding site" evidence="10">
    <location>
        <position position="284"/>
    </location>
    <ligand>
        <name>ATP</name>
        <dbReference type="ChEBI" id="CHEBI:30616"/>
        <label>1</label>
    </ligand>
</feature>
<dbReference type="Pfam" id="PF02787">
    <property type="entry name" value="CPSase_L_D3"/>
    <property type="match status" value="1"/>
</dbReference>
<comment type="caution">
    <text evidence="13">The sequence shown here is derived from an EMBL/GenBank/DDBJ whole genome shotgun (WGS) entry which is preliminary data.</text>
</comment>
<feature type="binding site" evidence="10">
    <location>
        <position position="784"/>
    </location>
    <ligand>
        <name>ATP</name>
        <dbReference type="ChEBI" id="CHEBI:30616"/>
        <label>2</label>
    </ligand>
</feature>
<dbReference type="EMBL" id="JAMQCR010000001">
    <property type="protein sequence ID" value="MCM2533881.1"/>
    <property type="molecule type" value="Genomic_DNA"/>
</dbReference>
<dbReference type="InterPro" id="IPR058047">
    <property type="entry name" value="CPSase_preATP-grasp"/>
</dbReference>
<keyword evidence="5 10" id="KW-0677">Repeat</keyword>
<evidence type="ECO:0000256" key="1">
    <source>
        <dbReference type="ARBA" id="ARBA00009799"/>
    </source>
</evidence>
<feature type="binding site" evidence="10">
    <location>
        <position position="208"/>
    </location>
    <ligand>
        <name>ATP</name>
        <dbReference type="ChEBI" id="CHEBI:30616"/>
        <label>1</label>
    </ligand>
</feature>
<dbReference type="SUPFAM" id="SSF48108">
    <property type="entry name" value="Carbamoyl phosphate synthetase, large subunit connection domain"/>
    <property type="match status" value="1"/>
</dbReference>
<dbReference type="NCBIfam" id="TIGR01369">
    <property type="entry name" value="CPSaseII_lrg"/>
    <property type="match status" value="1"/>
</dbReference>
<feature type="domain" description="ATP-grasp" evidence="11">
    <location>
        <begin position="674"/>
        <end position="866"/>
    </location>
</feature>
<gene>
    <name evidence="10 13" type="primary">carB</name>
    <name evidence="13" type="ORF">NDK43_17785</name>
</gene>
<dbReference type="NCBIfam" id="NF003671">
    <property type="entry name" value="PRK05294.1"/>
    <property type="match status" value="1"/>
</dbReference>
<dbReference type="InterPro" id="IPR011761">
    <property type="entry name" value="ATP-grasp"/>
</dbReference>
<feature type="binding site" evidence="10">
    <location>
        <position position="298"/>
    </location>
    <ligand>
        <name>Mg(2+)</name>
        <dbReference type="ChEBI" id="CHEBI:18420"/>
        <label>1</label>
    </ligand>
</feature>
<feature type="binding site" evidence="10">
    <location>
        <position position="837"/>
    </location>
    <ligand>
        <name>Mg(2+)</name>
        <dbReference type="ChEBI" id="CHEBI:18420"/>
        <label>3</label>
    </ligand>
</feature>